<dbReference type="SUPFAM" id="SSF52255">
    <property type="entry name" value="N5-CAIR mutase (phosphoribosylaminoimidazole carboxylase, PurE)"/>
    <property type="match status" value="1"/>
</dbReference>
<accession>X1G6D2</accession>
<dbReference type="Pfam" id="PF00731">
    <property type="entry name" value="AIRC"/>
    <property type="match status" value="1"/>
</dbReference>
<dbReference type="InterPro" id="IPR000031">
    <property type="entry name" value="PurE_dom"/>
</dbReference>
<dbReference type="GO" id="GO:0006189">
    <property type="term" value="P:'de novo' IMP biosynthetic process"/>
    <property type="evidence" value="ECO:0007669"/>
    <property type="project" value="InterPro"/>
</dbReference>
<name>X1G6D2_9ZZZZ</name>
<dbReference type="GO" id="GO:0016787">
    <property type="term" value="F:hydrolase activity"/>
    <property type="evidence" value="ECO:0007669"/>
    <property type="project" value="InterPro"/>
</dbReference>
<feature type="domain" description="PurE" evidence="1">
    <location>
        <begin position="125"/>
        <end position="257"/>
    </location>
</feature>
<gene>
    <name evidence="2" type="ORF">S03H2_00779</name>
</gene>
<dbReference type="InterPro" id="IPR039476">
    <property type="entry name" value="P2CMN_synthase_LarB"/>
</dbReference>
<dbReference type="NCBIfam" id="NF033503">
    <property type="entry name" value="LarB"/>
    <property type="match status" value="1"/>
</dbReference>
<dbReference type="PANTHER" id="PTHR43064">
    <property type="entry name" value="PHOSPHORIBOSYLAMINOIMIDAZOLE CARBOXYLASE-RELATED"/>
    <property type="match status" value="1"/>
</dbReference>
<comment type="caution">
    <text evidence="2">The sequence shown here is derived from an EMBL/GenBank/DDBJ whole genome shotgun (WGS) entry which is preliminary data.</text>
</comment>
<dbReference type="AlphaFoldDB" id="X1G6D2"/>
<evidence type="ECO:0000259" key="1">
    <source>
        <dbReference type="SMART" id="SM01001"/>
    </source>
</evidence>
<reference evidence="2" key="1">
    <citation type="journal article" date="2014" name="Front. Microbiol.">
        <title>High frequency of phylogenetically diverse reductive dehalogenase-homologous genes in deep subseafloor sedimentary metagenomes.</title>
        <authorList>
            <person name="Kawai M."/>
            <person name="Futagami T."/>
            <person name="Toyoda A."/>
            <person name="Takaki Y."/>
            <person name="Nishi S."/>
            <person name="Hori S."/>
            <person name="Arai W."/>
            <person name="Tsubouchi T."/>
            <person name="Morono Y."/>
            <person name="Uchiyama I."/>
            <person name="Ito T."/>
            <person name="Fujiyama A."/>
            <person name="Inagaki F."/>
            <person name="Takami H."/>
        </authorList>
    </citation>
    <scope>NUCLEOTIDE SEQUENCE</scope>
    <source>
        <strain evidence="2">Expedition CK06-06</strain>
    </source>
</reference>
<dbReference type="EMBL" id="BARU01000185">
    <property type="protein sequence ID" value="GAH28548.1"/>
    <property type="molecule type" value="Genomic_DNA"/>
</dbReference>
<dbReference type="Gene3D" id="3.40.50.1970">
    <property type="match status" value="1"/>
</dbReference>
<organism evidence="2">
    <name type="scientific">marine sediment metagenome</name>
    <dbReference type="NCBI Taxonomy" id="412755"/>
    <lineage>
        <taxon>unclassified sequences</taxon>
        <taxon>metagenomes</taxon>
        <taxon>ecological metagenomes</taxon>
    </lineage>
</organism>
<protein>
    <recommendedName>
        <fullName evidence="1">PurE domain-containing protein</fullName>
    </recommendedName>
</protein>
<proteinExistence type="predicted"/>
<dbReference type="PANTHER" id="PTHR43064:SF1">
    <property type="entry name" value="SLL1489 PROTEIN"/>
    <property type="match status" value="1"/>
</dbReference>
<sequence length="261" mass="28558">MVMKNEINKIIGRLLENYKEEKINKEDAISKIKEMYFEDIGFAKIDHHRLLRRDFPEVIYGTGKTPEQILEIAKKILNYSSVLLVTRTTIETFKLLKKEIKNIKFSSRSNIIYTPLDIPDGNLSEGITVICAGTSDISVAEEAAITGYLMKNKVRKIYDVGVAGIHRLVSFKDELNRSNVIIAVAGMEGALPGVVSSMVDCPVIGVPTSVGYGTSFKGISPLLTMLNSCSPGVVVVNIDNGFGAGYAAGVINRVIKRGKST</sequence>
<evidence type="ECO:0000313" key="2">
    <source>
        <dbReference type="EMBL" id="GAH28548.1"/>
    </source>
</evidence>
<dbReference type="SMART" id="SM01001">
    <property type="entry name" value="AIRC"/>
    <property type="match status" value="1"/>
</dbReference>